<dbReference type="RefSeq" id="WP_090075594.1">
    <property type="nucleotide sequence ID" value="NZ_FOVR01000023.1"/>
</dbReference>
<accession>A0A1I5MRP8</accession>
<keyword evidence="2" id="KW-1185">Reference proteome</keyword>
<proteinExistence type="predicted"/>
<reference evidence="1 2" key="1">
    <citation type="submission" date="2016-10" db="EMBL/GenBank/DDBJ databases">
        <authorList>
            <person name="de Groot N.N."/>
        </authorList>
    </citation>
    <scope>NUCLEOTIDE SEQUENCE [LARGE SCALE GENOMIC DNA]</scope>
    <source>
        <strain evidence="1 2">CGMCC 1.9157</strain>
    </source>
</reference>
<name>A0A1I5MRP8_9HYPH</name>
<evidence type="ECO:0000313" key="2">
    <source>
        <dbReference type="Proteomes" id="UP000199236"/>
    </source>
</evidence>
<sequence length="95" mass="10714">MKVTFNAEVPVLFFPDLLDDDRTEKPTLQFFRSFKDEETGPIRAFLAIDGSGFELKHPSGATSFVSLDDIFRQAIKTTFGSLHLDAGLPRKEHLK</sequence>
<evidence type="ECO:0000313" key="1">
    <source>
        <dbReference type="EMBL" id="SFP12213.1"/>
    </source>
</evidence>
<dbReference type="EMBL" id="FOVR01000023">
    <property type="protein sequence ID" value="SFP12213.1"/>
    <property type="molecule type" value="Genomic_DNA"/>
</dbReference>
<protein>
    <submittedName>
        <fullName evidence="1">Uncharacterized protein</fullName>
    </submittedName>
</protein>
<gene>
    <name evidence="1" type="ORF">SAMN04488056_1239</name>
</gene>
<dbReference type="STRING" id="655353.SAMN04488056_1239"/>
<dbReference type="Proteomes" id="UP000199236">
    <property type="component" value="Unassembled WGS sequence"/>
</dbReference>
<dbReference type="AlphaFoldDB" id="A0A1I5MRP8"/>
<organism evidence="1 2">
    <name type="scientific">Cohaesibacter marisflavi</name>
    <dbReference type="NCBI Taxonomy" id="655353"/>
    <lineage>
        <taxon>Bacteria</taxon>
        <taxon>Pseudomonadati</taxon>
        <taxon>Pseudomonadota</taxon>
        <taxon>Alphaproteobacteria</taxon>
        <taxon>Hyphomicrobiales</taxon>
        <taxon>Cohaesibacteraceae</taxon>
    </lineage>
</organism>